<evidence type="ECO:0000259" key="4">
    <source>
        <dbReference type="PROSITE" id="PS51471"/>
    </source>
</evidence>
<dbReference type="EMBL" id="JBBWWR010000019">
    <property type="protein sequence ID" value="KAK8942023.1"/>
    <property type="molecule type" value="Genomic_DNA"/>
</dbReference>
<dbReference type="SUPFAM" id="SSF51197">
    <property type="entry name" value="Clavaminate synthase-like"/>
    <property type="match status" value="2"/>
</dbReference>
<dbReference type="InterPro" id="IPR005123">
    <property type="entry name" value="Oxoglu/Fe-dep_dioxygenase_dom"/>
</dbReference>
<dbReference type="Pfam" id="PF03171">
    <property type="entry name" value="2OG-FeII_Oxy"/>
    <property type="match status" value="2"/>
</dbReference>
<evidence type="ECO:0000256" key="1">
    <source>
        <dbReference type="ARBA" id="ARBA00022723"/>
    </source>
</evidence>
<keyword evidence="1 3" id="KW-0479">Metal-binding</keyword>
<dbReference type="PROSITE" id="PS51471">
    <property type="entry name" value="FE2OG_OXY"/>
    <property type="match status" value="1"/>
</dbReference>
<evidence type="ECO:0000313" key="5">
    <source>
        <dbReference type="EMBL" id="KAK8942023.1"/>
    </source>
</evidence>
<dbReference type="InterPro" id="IPR044861">
    <property type="entry name" value="IPNS-like_FE2OG_OXY"/>
</dbReference>
<dbReference type="InterPro" id="IPR027443">
    <property type="entry name" value="IPNS-like_sf"/>
</dbReference>
<comment type="caution">
    <text evidence="5">The sequence shown here is derived from an EMBL/GenBank/DDBJ whole genome shotgun (WGS) entry which is preliminary data.</text>
</comment>
<dbReference type="Gene3D" id="2.60.120.330">
    <property type="entry name" value="B-lactam Antibiotic, Isopenicillin N Synthase, Chain"/>
    <property type="match status" value="1"/>
</dbReference>
<dbReference type="PANTHER" id="PTHR47991">
    <property type="entry name" value="OXOGLUTARATE/IRON-DEPENDENT DIOXYGENASE"/>
    <property type="match status" value="1"/>
</dbReference>
<proteinExistence type="inferred from homology"/>
<dbReference type="InterPro" id="IPR050295">
    <property type="entry name" value="Plant_2OG-oxidoreductases"/>
</dbReference>
<gene>
    <name evidence="5" type="primary">DK-ACO1</name>
    <name evidence="5" type="ORF">KSP40_PGU020285</name>
</gene>
<comment type="similarity">
    <text evidence="3">Belongs to the iron/ascorbate-dependent oxidoreductase family.</text>
</comment>
<name>A0ABR2LIN8_9ASPA</name>
<sequence length="242" mass="26979">MRERRVSEDYALQTKEIINELLRAISESLGLEESFIEESLDLASGSQILNGNFYPPCPQAELVMGLPPHSDPAIFSLLIQNNTTCNGLQVLHNDKWVIIDLIKPSFLFLLGDHIEASLSMRVGKELGMKKVKIFRQERGTTPAIARYQRAKYAQPGATEAMVIISNGRYKSVVHRVMVSNESTRISVGISILPPTDVILAPAPRLLESSGSRTEPRRLTVKEFLALKFQNKGMNSAMDLINM</sequence>
<keyword evidence="6" id="KW-1185">Reference proteome</keyword>
<keyword evidence="3" id="KW-0560">Oxidoreductase</keyword>
<reference evidence="5 6" key="1">
    <citation type="journal article" date="2022" name="Nat. Plants">
        <title>Genomes of leafy and leafless Platanthera orchids illuminate the evolution of mycoheterotrophy.</title>
        <authorList>
            <person name="Li M.H."/>
            <person name="Liu K.W."/>
            <person name="Li Z."/>
            <person name="Lu H.C."/>
            <person name="Ye Q.L."/>
            <person name="Zhang D."/>
            <person name="Wang J.Y."/>
            <person name="Li Y.F."/>
            <person name="Zhong Z.M."/>
            <person name="Liu X."/>
            <person name="Yu X."/>
            <person name="Liu D.K."/>
            <person name="Tu X.D."/>
            <person name="Liu B."/>
            <person name="Hao Y."/>
            <person name="Liao X.Y."/>
            <person name="Jiang Y.T."/>
            <person name="Sun W.H."/>
            <person name="Chen J."/>
            <person name="Chen Y.Q."/>
            <person name="Ai Y."/>
            <person name="Zhai J.W."/>
            <person name="Wu S.S."/>
            <person name="Zhou Z."/>
            <person name="Hsiao Y.Y."/>
            <person name="Wu W.L."/>
            <person name="Chen Y.Y."/>
            <person name="Lin Y.F."/>
            <person name="Hsu J.L."/>
            <person name="Li C.Y."/>
            <person name="Wang Z.W."/>
            <person name="Zhao X."/>
            <person name="Zhong W.Y."/>
            <person name="Ma X.K."/>
            <person name="Ma L."/>
            <person name="Huang J."/>
            <person name="Chen G.Z."/>
            <person name="Huang M.Z."/>
            <person name="Huang L."/>
            <person name="Peng D.H."/>
            <person name="Luo Y.B."/>
            <person name="Zou S.Q."/>
            <person name="Chen S.P."/>
            <person name="Lan S."/>
            <person name="Tsai W.C."/>
            <person name="Van de Peer Y."/>
            <person name="Liu Z.J."/>
        </authorList>
    </citation>
    <scope>NUCLEOTIDE SEQUENCE [LARGE SCALE GENOMIC DNA]</scope>
    <source>
        <strain evidence="5">Lor288</strain>
    </source>
</reference>
<organism evidence="5 6">
    <name type="scientific">Platanthera guangdongensis</name>
    <dbReference type="NCBI Taxonomy" id="2320717"/>
    <lineage>
        <taxon>Eukaryota</taxon>
        <taxon>Viridiplantae</taxon>
        <taxon>Streptophyta</taxon>
        <taxon>Embryophyta</taxon>
        <taxon>Tracheophyta</taxon>
        <taxon>Spermatophyta</taxon>
        <taxon>Magnoliopsida</taxon>
        <taxon>Liliopsida</taxon>
        <taxon>Asparagales</taxon>
        <taxon>Orchidaceae</taxon>
        <taxon>Orchidoideae</taxon>
        <taxon>Orchideae</taxon>
        <taxon>Orchidinae</taxon>
        <taxon>Platanthera</taxon>
    </lineage>
</organism>
<feature type="domain" description="Fe2OG dioxygenase" evidence="4">
    <location>
        <begin position="44"/>
        <end position="193"/>
    </location>
</feature>
<evidence type="ECO:0000256" key="2">
    <source>
        <dbReference type="ARBA" id="ARBA00023004"/>
    </source>
</evidence>
<evidence type="ECO:0000313" key="6">
    <source>
        <dbReference type="Proteomes" id="UP001412067"/>
    </source>
</evidence>
<evidence type="ECO:0000256" key="3">
    <source>
        <dbReference type="RuleBase" id="RU003682"/>
    </source>
</evidence>
<dbReference type="Proteomes" id="UP001412067">
    <property type="component" value="Unassembled WGS sequence"/>
</dbReference>
<protein>
    <submittedName>
        <fullName evidence="5">1-aminocyclopropane-1-carboxylate oxidase</fullName>
    </submittedName>
</protein>
<accession>A0ABR2LIN8</accession>
<keyword evidence="2 3" id="KW-0408">Iron</keyword>